<dbReference type="Pfam" id="PF02581">
    <property type="entry name" value="TMP-TENI"/>
    <property type="match status" value="1"/>
</dbReference>
<feature type="non-terminal residue" evidence="4">
    <location>
        <position position="1"/>
    </location>
</feature>
<keyword evidence="4" id="KW-0418">Kinase</keyword>
<protein>
    <submittedName>
        <fullName evidence="4">Phosphomethylpyrimidine kinase</fullName>
    </submittedName>
</protein>
<feature type="non-terminal residue" evidence="4">
    <location>
        <position position="97"/>
    </location>
</feature>
<dbReference type="AlphaFoldDB" id="A0A5S3YKI7"/>
<dbReference type="InterPro" id="IPR013785">
    <property type="entry name" value="Aldolase_TIM"/>
</dbReference>
<keyword evidence="4" id="KW-0808">Transferase</keyword>
<dbReference type="PANTHER" id="PTHR20857:SF15">
    <property type="entry name" value="THIAMINE-PHOSPHATE SYNTHASE"/>
    <property type="match status" value="1"/>
</dbReference>
<dbReference type="InterPro" id="IPR036206">
    <property type="entry name" value="ThiamineP_synth_sf"/>
</dbReference>
<dbReference type="GO" id="GO:0016301">
    <property type="term" value="F:kinase activity"/>
    <property type="evidence" value="ECO:0007669"/>
    <property type="project" value="UniProtKB-KW"/>
</dbReference>
<dbReference type="GO" id="GO:0009228">
    <property type="term" value="P:thiamine biosynthetic process"/>
    <property type="evidence" value="ECO:0007669"/>
    <property type="project" value="UniProtKB-KW"/>
</dbReference>
<dbReference type="Proteomes" id="UP000305874">
    <property type="component" value="Unassembled WGS sequence"/>
</dbReference>
<dbReference type="EMBL" id="PNCG01000691">
    <property type="protein sequence ID" value="TMP74796.1"/>
    <property type="molecule type" value="Genomic_DNA"/>
</dbReference>
<dbReference type="RefSeq" id="WP_171041970.1">
    <property type="nucleotide sequence ID" value="NZ_PNCG01000691.1"/>
</dbReference>
<keyword evidence="2" id="KW-0784">Thiamine biosynthesis</keyword>
<feature type="domain" description="Thiamine phosphate synthase/TenI" evidence="3">
    <location>
        <begin position="2"/>
        <end position="94"/>
    </location>
</feature>
<dbReference type="CDD" id="cd00564">
    <property type="entry name" value="TMP_TenI"/>
    <property type="match status" value="1"/>
</dbReference>
<dbReference type="Gene3D" id="3.20.20.70">
    <property type="entry name" value="Aldolase class I"/>
    <property type="match status" value="1"/>
</dbReference>
<evidence type="ECO:0000256" key="2">
    <source>
        <dbReference type="ARBA" id="ARBA00022977"/>
    </source>
</evidence>
<evidence type="ECO:0000259" key="3">
    <source>
        <dbReference type="Pfam" id="PF02581"/>
    </source>
</evidence>
<evidence type="ECO:0000313" key="5">
    <source>
        <dbReference type="Proteomes" id="UP000305874"/>
    </source>
</evidence>
<sequence>GKKYQGRVFINDHWQLAIQHGAYGVHLGQEDLDKANLAAIQSAGLCLGVSTHGFYEMVRAHNYRPSYLAFGAIYPTTTKDMTGQIQGLEKLQHFVPL</sequence>
<dbReference type="GO" id="GO:0004789">
    <property type="term" value="F:thiamine-phosphate diphosphorylase activity"/>
    <property type="evidence" value="ECO:0007669"/>
    <property type="project" value="TreeGrafter"/>
</dbReference>
<accession>A0A5S3YKI7</accession>
<comment type="caution">
    <text evidence="4">The sequence shown here is derived from an EMBL/GenBank/DDBJ whole genome shotgun (WGS) entry which is preliminary data.</text>
</comment>
<reference evidence="5" key="2">
    <citation type="submission" date="2019-06" db="EMBL/GenBank/DDBJ databases">
        <title>Co-occurence of chitin degradation, pigmentation and bioactivity in marine Pseudoalteromonas.</title>
        <authorList>
            <person name="Sonnenschein E.C."/>
            <person name="Bech P.K."/>
        </authorList>
    </citation>
    <scope>NUCLEOTIDE SEQUENCE [LARGE SCALE GENOMIC DNA]</scope>
    <source>
        <strain evidence="5">S2897</strain>
    </source>
</reference>
<dbReference type="GO" id="GO:0005737">
    <property type="term" value="C:cytoplasm"/>
    <property type="evidence" value="ECO:0007669"/>
    <property type="project" value="TreeGrafter"/>
</dbReference>
<dbReference type="PANTHER" id="PTHR20857">
    <property type="entry name" value="THIAMINE-PHOSPHATE PYROPHOSPHORYLASE"/>
    <property type="match status" value="1"/>
</dbReference>
<organism evidence="4 5">
    <name type="scientific">Pseudoalteromonas ruthenica</name>
    <dbReference type="NCBI Taxonomy" id="151081"/>
    <lineage>
        <taxon>Bacteria</taxon>
        <taxon>Pseudomonadati</taxon>
        <taxon>Pseudomonadota</taxon>
        <taxon>Gammaproteobacteria</taxon>
        <taxon>Alteromonadales</taxon>
        <taxon>Pseudoalteromonadaceae</taxon>
        <taxon>Pseudoalteromonas</taxon>
    </lineage>
</organism>
<dbReference type="InterPro" id="IPR022998">
    <property type="entry name" value="ThiamineP_synth_TenI"/>
</dbReference>
<name>A0A5S3YKI7_9GAMM</name>
<evidence type="ECO:0000256" key="1">
    <source>
        <dbReference type="ARBA" id="ARBA00004948"/>
    </source>
</evidence>
<gene>
    <name evidence="4" type="ORF">CWC05_22100</name>
</gene>
<reference evidence="4 5" key="1">
    <citation type="submission" date="2017-12" db="EMBL/GenBank/DDBJ databases">
        <authorList>
            <person name="Paulsen S."/>
            <person name="Gram L.K."/>
        </authorList>
    </citation>
    <scope>NUCLEOTIDE SEQUENCE [LARGE SCALE GENOMIC DNA]</scope>
    <source>
        <strain evidence="4 5">S2897</strain>
    </source>
</reference>
<dbReference type="SUPFAM" id="SSF51391">
    <property type="entry name" value="Thiamin phosphate synthase"/>
    <property type="match status" value="1"/>
</dbReference>
<proteinExistence type="predicted"/>
<comment type="pathway">
    <text evidence="1">Cofactor biosynthesis; thiamine diphosphate biosynthesis.</text>
</comment>
<evidence type="ECO:0000313" key="4">
    <source>
        <dbReference type="EMBL" id="TMP74796.1"/>
    </source>
</evidence>